<keyword evidence="2" id="KW-0472">Membrane</keyword>
<feature type="region of interest" description="Disordered" evidence="1">
    <location>
        <begin position="340"/>
        <end position="379"/>
    </location>
</feature>
<feature type="domain" description="DUF6533" evidence="3">
    <location>
        <begin position="22"/>
        <end position="67"/>
    </location>
</feature>
<feature type="region of interest" description="Disordered" evidence="1">
    <location>
        <begin position="293"/>
        <end position="314"/>
    </location>
</feature>
<keyword evidence="2" id="KW-0812">Transmembrane</keyword>
<dbReference type="OrthoDB" id="3349377at2759"/>
<organism evidence="4 5">
    <name type="scientific">Calocera viscosa (strain TUFC12733)</name>
    <dbReference type="NCBI Taxonomy" id="1330018"/>
    <lineage>
        <taxon>Eukaryota</taxon>
        <taxon>Fungi</taxon>
        <taxon>Dikarya</taxon>
        <taxon>Basidiomycota</taxon>
        <taxon>Agaricomycotina</taxon>
        <taxon>Dacrymycetes</taxon>
        <taxon>Dacrymycetales</taxon>
        <taxon>Dacrymycetaceae</taxon>
        <taxon>Calocera</taxon>
    </lineage>
</organism>
<evidence type="ECO:0000259" key="3">
    <source>
        <dbReference type="Pfam" id="PF20151"/>
    </source>
</evidence>
<evidence type="ECO:0000313" key="5">
    <source>
        <dbReference type="Proteomes" id="UP000076738"/>
    </source>
</evidence>
<dbReference type="EMBL" id="KV417288">
    <property type="protein sequence ID" value="KZO95529.1"/>
    <property type="molecule type" value="Genomic_DNA"/>
</dbReference>
<dbReference type="InterPro" id="IPR045340">
    <property type="entry name" value="DUF6533"/>
</dbReference>
<protein>
    <recommendedName>
        <fullName evidence="3">DUF6533 domain-containing protein</fullName>
    </recommendedName>
</protein>
<name>A0A167LBV8_CALVF</name>
<evidence type="ECO:0000256" key="1">
    <source>
        <dbReference type="SAM" id="MobiDB-lite"/>
    </source>
</evidence>
<feature type="transmembrane region" description="Helical" evidence="2">
    <location>
        <begin position="176"/>
        <end position="194"/>
    </location>
</feature>
<evidence type="ECO:0000313" key="4">
    <source>
        <dbReference type="EMBL" id="KZO95529.1"/>
    </source>
</evidence>
<feature type="transmembrane region" description="Helical" evidence="2">
    <location>
        <begin position="20"/>
        <end position="43"/>
    </location>
</feature>
<sequence length="379" mass="42307">MSSSTMSSDTVEYLSNIAGVQYALVGAFVWLVYDYVLCIGLEVKYVWFAPWGLPKILYIWTRYLGLLLMSLMVWTSSVSNQNPKYCVAFFNIETWGSVWMMGTVSSILLLRIYAMYERSRKVAIFAVTISVSQIIAACVILGIQVITVYTPPPLLVQYNLPGCSTGDSPPALVTYWIARLAFDSILLLMVGYKMTHRYVSYNKTDLLDIMIKDNVSTFIFIFCVQSVNLFTYRLAPTELASVALPYSLATDIIMSTRLILHIREAFFGPGEEAERSVDDKTIPLTPLRVRSQALNSQRSHNASRRGRGSASYLNDMDFDDDDLLTEEAGGPGVMVTVEIQTDSTQPRRSAFGVLGTPIDPIDQKTNGSDGDEYSHRGDV</sequence>
<evidence type="ECO:0000256" key="2">
    <source>
        <dbReference type="SAM" id="Phobius"/>
    </source>
</evidence>
<feature type="transmembrane region" description="Helical" evidence="2">
    <location>
        <begin position="122"/>
        <end position="146"/>
    </location>
</feature>
<dbReference type="Proteomes" id="UP000076738">
    <property type="component" value="Unassembled WGS sequence"/>
</dbReference>
<dbReference type="Pfam" id="PF20151">
    <property type="entry name" value="DUF6533"/>
    <property type="match status" value="1"/>
</dbReference>
<gene>
    <name evidence="4" type="ORF">CALVIDRAFT_537909</name>
</gene>
<dbReference type="AlphaFoldDB" id="A0A167LBV8"/>
<feature type="transmembrane region" description="Helical" evidence="2">
    <location>
        <begin position="55"/>
        <end position="75"/>
    </location>
</feature>
<keyword evidence="2" id="KW-1133">Transmembrane helix</keyword>
<keyword evidence="5" id="KW-1185">Reference proteome</keyword>
<accession>A0A167LBV8</accession>
<feature type="transmembrane region" description="Helical" evidence="2">
    <location>
        <begin position="215"/>
        <end position="235"/>
    </location>
</feature>
<feature type="transmembrane region" description="Helical" evidence="2">
    <location>
        <begin position="87"/>
        <end position="110"/>
    </location>
</feature>
<proteinExistence type="predicted"/>
<reference evidence="4 5" key="1">
    <citation type="journal article" date="2016" name="Mol. Biol. Evol.">
        <title>Comparative Genomics of Early-Diverging Mushroom-Forming Fungi Provides Insights into the Origins of Lignocellulose Decay Capabilities.</title>
        <authorList>
            <person name="Nagy L.G."/>
            <person name="Riley R."/>
            <person name="Tritt A."/>
            <person name="Adam C."/>
            <person name="Daum C."/>
            <person name="Floudas D."/>
            <person name="Sun H."/>
            <person name="Yadav J.S."/>
            <person name="Pangilinan J."/>
            <person name="Larsson K.H."/>
            <person name="Matsuura K."/>
            <person name="Barry K."/>
            <person name="Labutti K."/>
            <person name="Kuo R."/>
            <person name="Ohm R.A."/>
            <person name="Bhattacharya S.S."/>
            <person name="Shirouzu T."/>
            <person name="Yoshinaga Y."/>
            <person name="Martin F.M."/>
            <person name="Grigoriev I.V."/>
            <person name="Hibbett D.S."/>
        </authorList>
    </citation>
    <scope>NUCLEOTIDE SEQUENCE [LARGE SCALE GENOMIC DNA]</scope>
    <source>
        <strain evidence="4 5">TUFC12733</strain>
    </source>
</reference>
<dbReference type="STRING" id="1330018.A0A167LBV8"/>